<gene>
    <name evidence="9" type="ORF">IV203_018033</name>
</gene>
<dbReference type="Pfam" id="PF17921">
    <property type="entry name" value="Integrase_H2C2"/>
    <property type="match status" value="1"/>
</dbReference>
<evidence type="ECO:0000256" key="5">
    <source>
        <dbReference type="ARBA" id="ARBA00022801"/>
    </source>
</evidence>
<evidence type="ECO:0000256" key="3">
    <source>
        <dbReference type="ARBA" id="ARBA00022722"/>
    </source>
</evidence>
<name>A0A9K3Q603_9STRA</name>
<dbReference type="GO" id="GO:0004519">
    <property type="term" value="F:endonuclease activity"/>
    <property type="evidence" value="ECO:0007669"/>
    <property type="project" value="UniProtKB-KW"/>
</dbReference>
<keyword evidence="1" id="KW-0808">Transferase</keyword>
<dbReference type="GO" id="GO:0016787">
    <property type="term" value="F:hydrolase activity"/>
    <property type="evidence" value="ECO:0007669"/>
    <property type="project" value="UniProtKB-KW"/>
</dbReference>
<protein>
    <submittedName>
        <fullName evidence="9">Integrase core domain containing protein</fullName>
    </submittedName>
</protein>
<dbReference type="EMBL" id="JAGRRH010000003">
    <property type="protein sequence ID" value="KAG7371891.1"/>
    <property type="molecule type" value="Genomic_DNA"/>
</dbReference>
<dbReference type="AlphaFoldDB" id="A0A9K3Q603"/>
<sequence>MFRQHRHFNQRNQANNQRRKSAVPQGPRVVIPLKPDFSLSESRTVKFSISLPVEDEEGAYEKTVVEVPKLTDDATPMQALNFVREFFSACETMSWTTGAKRFEKIKQVLEGKHKAVLLTYMNEENSRSVDSFQAAMDTILAEFFEETVDYEDQMVYLRTGLKKPSTMSPKEFATLLEMANDRYPIPDKEALAIVEVLTVFRSMLLGAKLHIKTDHMNLTRDDIKSQRLLNWRLLIEEYAPTITYVSGEENVGADFLSRYPLQSSAEEEQEIALIPDSRALEDSKLSEVMLYYPEEIETFPLRFETLHNSQLQDASVQQLSDQEGYAMEEFYGFQFVCKTDPEQDPRIVIPEALVNDAIKWYHYVGGHVGSTRLYQTLSTHFYFKGLKQRVEEYVSTCDSCQRNKNPGRGVGELPPRQATELPFEQVAVDSIGPWEITIQGIGVIKFKALTIIDTATLLVEAGRVENSSSAQAALVFENQWLARYPRPLTCIFDQGTEFEGAFLRCLHRNGIQAVPTTVKNPQANAICERMHSTLGDILRTLLREQPPATIVDAYGIIDNALASVIFALRSSINRTFGVSPGALVFQRDMFHPIPLMIGYNQIRTERQRIIDDNNRRANLRRRYHDYQPDDQVLILKYNPSKLDERAQGPFRIHSVHTNGTVTIERRPNVLERINIRRIRPYRTNEHLHNNT</sequence>
<dbReference type="Proteomes" id="UP000693970">
    <property type="component" value="Unassembled WGS sequence"/>
</dbReference>
<dbReference type="InterPro" id="IPR050951">
    <property type="entry name" value="Retrovirus_Pol_polyprotein"/>
</dbReference>
<dbReference type="OrthoDB" id="43788at2759"/>
<dbReference type="InterPro" id="IPR001584">
    <property type="entry name" value="Integrase_cat-core"/>
</dbReference>
<dbReference type="InterPro" id="IPR041588">
    <property type="entry name" value="Integrase_H2C2"/>
</dbReference>
<evidence type="ECO:0000313" key="10">
    <source>
        <dbReference type="Proteomes" id="UP000693970"/>
    </source>
</evidence>
<organism evidence="9 10">
    <name type="scientific">Nitzschia inconspicua</name>
    <dbReference type="NCBI Taxonomy" id="303405"/>
    <lineage>
        <taxon>Eukaryota</taxon>
        <taxon>Sar</taxon>
        <taxon>Stramenopiles</taxon>
        <taxon>Ochrophyta</taxon>
        <taxon>Bacillariophyta</taxon>
        <taxon>Bacillariophyceae</taxon>
        <taxon>Bacillariophycidae</taxon>
        <taxon>Bacillariales</taxon>
        <taxon>Bacillariaceae</taxon>
        <taxon>Nitzschia</taxon>
    </lineage>
</organism>
<keyword evidence="5" id="KW-0378">Hydrolase</keyword>
<feature type="domain" description="Integrase catalytic" evidence="8">
    <location>
        <begin position="418"/>
        <end position="588"/>
    </location>
</feature>
<evidence type="ECO:0000256" key="6">
    <source>
        <dbReference type="ARBA" id="ARBA00022918"/>
    </source>
</evidence>
<evidence type="ECO:0000256" key="1">
    <source>
        <dbReference type="ARBA" id="ARBA00022679"/>
    </source>
</evidence>
<keyword evidence="4" id="KW-0255">Endonuclease</keyword>
<dbReference type="InterPro" id="IPR041373">
    <property type="entry name" value="RT_RNaseH"/>
</dbReference>
<dbReference type="Pfam" id="PF17917">
    <property type="entry name" value="RT_RNaseH"/>
    <property type="match status" value="1"/>
</dbReference>
<evidence type="ECO:0000259" key="8">
    <source>
        <dbReference type="PROSITE" id="PS50994"/>
    </source>
</evidence>
<evidence type="ECO:0000256" key="4">
    <source>
        <dbReference type="ARBA" id="ARBA00022759"/>
    </source>
</evidence>
<comment type="caution">
    <text evidence="9">The sequence shown here is derived from an EMBL/GenBank/DDBJ whole genome shotgun (WGS) entry which is preliminary data.</text>
</comment>
<dbReference type="PANTHER" id="PTHR37984">
    <property type="entry name" value="PROTEIN CBG26694"/>
    <property type="match status" value="1"/>
</dbReference>
<dbReference type="GO" id="GO:0003964">
    <property type="term" value="F:RNA-directed DNA polymerase activity"/>
    <property type="evidence" value="ECO:0007669"/>
    <property type="project" value="UniProtKB-KW"/>
</dbReference>
<evidence type="ECO:0000256" key="2">
    <source>
        <dbReference type="ARBA" id="ARBA00022695"/>
    </source>
</evidence>
<keyword evidence="6" id="KW-0695">RNA-directed DNA polymerase</keyword>
<reference evidence="9" key="1">
    <citation type="journal article" date="2021" name="Sci. Rep.">
        <title>Diploid genomic architecture of Nitzschia inconspicua, an elite biomass production diatom.</title>
        <authorList>
            <person name="Oliver A."/>
            <person name="Podell S."/>
            <person name="Pinowska A."/>
            <person name="Traller J.C."/>
            <person name="Smith S.R."/>
            <person name="McClure R."/>
            <person name="Beliaev A."/>
            <person name="Bohutskyi P."/>
            <person name="Hill E.A."/>
            <person name="Rabines A."/>
            <person name="Zheng H."/>
            <person name="Allen L.Z."/>
            <person name="Kuo A."/>
            <person name="Grigoriev I.V."/>
            <person name="Allen A.E."/>
            <person name="Hazlebeck D."/>
            <person name="Allen E.E."/>
        </authorList>
    </citation>
    <scope>NUCLEOTIDE SEQUENCE</scope>
    <source>
        <strain evidence="9">Hildebrandi</strain>
    </source>
</reference>
<proteinExistence type="predicted"/>
<reference evidence="9" key="2">
    <citation type="submission" date="2021-04" db="EMBL/GenBank/DDBJ databases">
        <authorList>
            <person name="Podell S."/>
        </authorList>
    </citation>
    <scope>NUCLEOTIDE SEQUENCE</scope>
    <source>
        <strain evidence="9">Hildebrandi</strain>
    </source>
</reference>
<keyword evidence="10" id="KW-1185">Reference proteome</keyword>
<accession>A0A9K3Q603</accession>
<dbReference type="PANTHER" id="PTHR37984:SF5">
    <property type="entry name" value="PROTEIN NYNRIN-LIKE"/>
    <property type="match status" value="1"/>
</dbReference>
<keyword evidence="3" id="KW-0540">Nuclease</keyword>
<evidence type="ECO:0000256" key="7">
    <source>
        <dbReference type="SAM" id="MobiDB-lite"/>
    </source>
</evidence>
<dbReference type="PROSITE" id="PS50994">
    <property type="entry name" value="INTEGRASE"/>
    <property type="match status" value="1"/>
</dbReference>
<feature type="region of interest" description="Disordered" evidence="7">
    <location>
        <begin position="1"/>
        <end position="25"/>
    </location>
</feature>
<evidence type="ECO:0000313" key="9">
    <source>
        <dbReference type="EMBL" id="KAG7371891.1"/>
    </source>
</evidence>
<keyword evidence="2" id="KW-0548">Nucleotidyltransferase</keyword>
<dbReference type="GO" id="GO:0015074">
    <property type="term" value="P:DNA integration"/>
    <property type="evidence" value="ECO:0007669"/>
    <property type="project" value="InterPro"/>
</dbReference>